<evidence type="ECO:0000259" key="1">
    <source>
        <dbReference type="Pfam" id="PF00535"/>
    </source>
</evidence>
<dbReference type="Gene3D" id="3.90.550.10">
    <property type="entry name" value="Spore Coat Polysaccharide Biosynthesis Protein SpsA, Chain A"/>
    <property type="match status" value="1"/>
</dbReference>
<evidence type="ECO:0000313" key="2">
    <source>
        <dbReference type="EMBL" id="MBC6003808.1"/>
    </source>
</evidence>
<dbReference type="PANTHER" id="PTHR33604">
    <property type="entry name" value="OSJNBA0004B13.7 PROTEIN"/>
    <property type="match status" value="1"/>
</dbReference>
<dbReference type="Proteomes" id="UP000611796">
    <property type="component" value="Unassembled WGS sequence"/>
</dbReference>
<dbReference type="Pfam" id="PF00535">
    <property type="entry name" value="Glycos_transf_2"/>
    <property type="match status" value="1"/>
</dbReference>
<organism evidence="2 3">
    <name type="scientific">Paeniclostridium hominis</name>
    <dbReference type="NCBI Taxonomy" id="2764329"/>
    <lineage>
        <taxon>Bacteria</taxon>
        <taxon>Bacillati</taxon>
        <taxon>Bacillota</taxon>
        <taxon>Clostridia</taxon>
        <taxon>Peptostreptococcales</taxon>
        <taxon>Peptostreptococcaceae</taxon>
        <taxon>Paeniclostridium</taxon>
    </lineage>
</organism>
<proteinExistence type="predicted"/>
<keyword evidence="3" id="KW-1185">Reference proteome</keyword>
<name>A0ABR7K3X2_9FIRM</name>
<dbReference type="InterPro" id="IPR029044">
    <property type="entry name" value="Nucleotide-diphossugar_trans"/>
</dbReference>
<dbReference type="CDD" id="cd00761">
    <property type="entry name" value="Glyco_tranf_GTA_type"/>
    <property type="match status" value="1"/>
</dbReference>
<reference evidence="2 3" key="1">
    <citation type="submission" date="2020-08" db="EMBL/GenBank/DDBJ databases">
        <authorList>
            <person name="Liu C."/>
            <person name="Sun Q."/>
        </authorList>
    </citation>
    <scope>NUCLEOTIDE SEQUENCE [LARGE SCALE GENOMIC DNA]</scope>
    <source>
        <strain evidence="2 3">NSJ-45</strain>
    </source>
</reference>
<dbReference type="InterPro" id="IPR001173">
    <property type="entry name" value="Glyco_trans_2-like"/>
</dbReference>
<dbReference type="EMBL" id="JACRWD010000002">
    <property type="protein sequence ID" value="MBC6003808.1"/>
    <property type="molecule type" value="Genomic_DNA"/>
</dbReference>
<comment type="caution">
    <text evidence="2">The sequence shown here is derived from an EMBL/GenBank/DDBJ whole genome shotgun (WGS) entry which is preliminary data.</text>
</comment>
<dbReference type="RefSeq" id="WP_187006073.1">
    <property type="nucleotide sequence ID" value="NZ_JACRWD010000002.1"/>
</dbReference>
<dbReference type="SUPFAM" id="SSF53448">
    <property type="entry name" value="Nucleotide-diphospho-sugar transferases"/>
    <property type="match status" value="1"/>
</dbReference>
<sequence>MDNIAIVVIGYDRLHCIERLLKSLDRAVYDDCIDLIISIDNSGNEDLYKYVKEFNWKFGNKTVIIRSERLGLKKHVIECGNLTKEYEYIVVLEDDTYVSPYFYNYTKQAIKFYENNENIAGISLYKHKRNIDASKVFENEKNEFDSFFIQYAQSWGQVWSRKEWNNFMEWYNKNGDSFEYSNKVPSNLFQWSNKSWLKYHIRYCIENNKYFVYPNISHSSNFNNMGSHAIANSPAYQTDLMYGKKEYKFMPFNKNAIKYDSFFEREDLGDMLGIDRGELCIDIYGMKQNKENKKYWLTTRLEDFRIIKSFGLELKPHEMNVINQIEGNGIFLYDTSIIEKNYIKSKIHRYNSHLYYQGEANKGDLLEYTKFKYTEWLKYVIKRIKKLK</sequence>
<feature type="domain" description="Glycosyltransferase 2-like" evidence="1">
    <location>
        <begin position="6"/>
        <end position="139"/>
    </location>
</feature>
<dbReference type="PANTHER" id="PTHR33604:SF3">
    <property type="entry name" value="OSJNBA0004B13.7 PROTEIN"/>
    <property type="match status" value="1"/>
</dbReference>
<evidence type="ECO:0000313" key="3">
    <source>
        <dbReference type="Proteomes" id="UP000611796"/>
    </source>
</evidence>
<protein>
    <submittedName>
        <fullName evidence="2">Glycosyltransferase family 2 protein</fullName>
    </submittedName>
</protein>
<accession>A0ABR7K3X2</accession>
<gene>
    <name evidence="2" type="ORF">H8891_08335</name>
</gene>